<proteinExistence type="predicted"/>
<dbReference type="Proteomes" id="UP000886812">
    <property type="component" value="Unassembled WGS sequence"/>
</dbReference>
<sequence length="302" mass="33486">MNKKVSLVLRIVAVLAAAGAIALFFMIRGEMENAFVKTKPLDQVRNVNTTTLRDRVERTNAVAEEVFDLRDTKERNEKTIASQKNTIAQKNDEIDGLKADLDTKTEEANQLTRDKEALSAEVSDLNGKVSDLESQLRSEKERVAQLTEEKSNMYSKEEYDQKLAEIEELQKTKVSAGQRYARFRNWVIQRGEAVPSEFPVDLYAKAEGGVVVEFEPEYVLSRVVLLDHARGQLVVGVGSENPLIVPGSQVVLEVDGERVAEARITESRTSKSTLALVPGAQIGKLADGTYVKVIPALIKKAK</sequence>
<dbReference type="Gene3D" id="1.10.287.1490">
    <property type="match status" value="1"/>
</dbReference>
<evidence type="ECO:0000256" key="2">
    <source>
        <dbReference type="SAM" id="Phobius"/>
    </source>
</evidence>
<feature type="coiled-coil region" evidence="1">
    <location>
        <begin position="73"/>
        <end position="156"/>
    </location>
</feature>
<keyword evidence="2" id="KW-0812">Transmembrane</keyword>
<name>A0A9D1T2C0_9BACT</name>
<reference evidence="3" key="1">
    <citation type="submission" date="2020-10" db="EMBL/GenBank/DDBJ databases">
        <authorList>
            <person name="Gilroy R."/>
        </authorList>
    </citation>
    <scope>NUCLEOTIDE SEQUENCE</scope>
    <source>
        <strain evidence="3">10669</strain>
    </source>
</reference>
<evidence type="ECO:0000313" key="4">
    <source>
        <dbReference type="Proteomes" id="UP000886812"/>
    </source>
</evidence>
<keyword evidence="2" id="KW-0472">Membrane</keyword>
<dbReference type="EMBL" id="DVOG01000144">
    <property type="protein sequence ID" value="HIV04586.1"/>
    <property type="molecule type" value="Genomic_DNA"/>
</dbReference>
<comment type="caution">
    <text evidence="3">The sequence shown here is derived from an EMBL/GenBank/DDBJ whole genome shotgun (WGS) entry which is preliminary data.</text>
</comment>
<keyword evidence="1" id="KW-0175">Coiled coil</keyword>
<accession>A0A9D1T2C0</accession>
<reference evidence="3" key="2">
    <citation type="journal article" date="2021" name="PeerJ">
        <title>Extensive microbial diversity within the chicken gut microbiome revealed by metagenomics and culture.</title>
        <authorList>
            <person name="Gilroy R."/>
            <person name="Ravi A."/>
            <person name="Getino M."/>
            <person name="Pursley I."/>
            <person name="Horton D.L."/>
            <person name="Alikhan N.F."/>
            <person name="Baker D."/>
            <person name="Gharbi K."/>
            <person name="Hall N."/>
            <person name="Watson M."/>
            <person name="Adriaenssens E.M."/>
            <person name="Foster-Nyarko E."/>
            <person name="Jarju S."/>
            <person name="Secka A."/>
            <person name="Antonio M."/>
            <person name="Oren A."/>
            <person name="Chaudhuri R.R."/>
            <person name="La Ragione R."/>
            <person name="Hildebrand F."/>
            <person name="Pallen M.J."/>
        </authorList>
    </citation>
    <scope>NUCLEOTIDE SEQUENCE</scope>
    <source>
        <strain evidence="3">10669</strain>
    </source>
</reference>
<gene>
    <name evidence="3" type="ORF">IAC75_05510</name>
</gene>
<keyword evidence="2" id="KW-1133">Transmembrane helix</keyword>
<evidence type="ECO:0000313" key="3">
    <source>
        <dbReference type="EMBL" id="HIV04586.1"/>
    </source>
</evidence>
<feature type="transmembrane region" description="Helical" evidence="2">
    <location>
        <begin position="7"/>
        <end position="27"/>
    </location>
</feature>
<evidence type="ECO:0000256" key="1">
    <source>
        <dbReference type="SAM" id="Coils"/>
    </source>
</evidence>
<dbReference type="AlphaFoldDB" id="A0A9D1T2C0"/>
<organism evidence="3 4">
    <name type="scientific">Candidatus Spyradosoma merdigallinarum</name>
    <dbReference type="NCBI Taxonomy" id="2840950"/>
    <lineage>
        <taxon>Bacteria</taxon>
        <taxon>Pseudomonadati</taxon>
        <taxon>Verrucomicrobiota</taxon>
        <taxon>Opitutia</taxon>
        <taxon>Opitutia incertae sedis</taxon>
        <taxon>Candidatus Spyradosoma</taxon>
    </lineage>
</organism>
<protein>
    <submittedName>
        <fullName evidence="3">Uncharacterized protein</fullName>
    </submittedName>
</protein>